<protein>
    <recommendedName>
        <fullName evidence="2">Arylformamidase</fullName>
    </recommendedName>
</protein>
<evidence type="ECO:0000313" key="1">
    <source>
        <dbReference type="EMBL" id="MPM81726.1"/>
    </source>
</evidence>
<dbReference type="EMBL" id="VSSQ01030994">
    <property type="protein sequence ID" value="MPM81726.1"/>
    <property type="molecule type" value="Genomic_DNA"/>
</dbReference>
<dbReference type="GO" id="GO:0004061">
    <property type="term" value="F:arylformamidase activity"/>
    <property type="evidence" value="ECO:0007669"/>
    <property type="project" value="InterPro"/>
</dbReference>
<proteinExistence type="predicted"/>
<reference evidence="1" key="1">
    <citation type="submission" date="2019-08" db="EMBL/GenBank/DDBJ databases">
        <authorList>
            <person name="Kucharzyk K."/>
            <person name="Murdoch R.W."/>
            <person name="Higgins S."/>
            <person name="Loffler F."/>
        </authorList>
    </citation>
    <scope>NUCLEOTIDE SEQUENCE</scope>
</reference>
<evidence type="ECO:0008006" key="2">
    <source>
        <dbReference type="Google" id="ProtNLM"/>
    </source>
</evidence>
<sequence>MRITDITGEIANGIWNYGPPFPEYRLMPLPEVDWVKQKVYCEIFGGLHSQTGTYLETPAHYFGAASYPLMDVPAEKLCGIPLTLIMLGIPDTGGSRFGISAEMLENAVRRERIHENRAIIVGCGWGRKWFDADYLSASPFFKYDAVEWLVSKKPFLLGSDLPRWENLEKPEGFFDMFYRADILMLAPCVNLENIRGNNHSLTVLPLKVTGTSCAPCRAIVMSEDEGKTANDR</sequence>
<organism evidence="1">
    <name type="scientific">bioreactor metagenome</name>
    <dbReference type="NCBI Taxonomy" id="1076179"/>
    <lineage>
        <taxon>unclassified sequences</taxon>
        <taxon>metagenomes</taxon>
        <taxon>ecological metagenomes</taxon>
    </lineage>
</organism>
<dbReference type="InterPro" id="IPR037175">
    <property type="entry name" value="KFase_sf"/>
</dbReference>
<dbReference type="SUPFAM" id="SSF102198">
    <property type="entry name" value="Putative cyclase"/>
    <property type="match status" value="1"/>
</dbReference>
<name>A0A645CX79_9ZZZZ</name>
<dbReference type="Pfam" id="PF04199">
    <property type="entry name" value="Cyclase"/>
    <property type="match status" value="1"/>
</dbReference>
<dbReference type="InterPro" id="IPR007325">
    <property type="entry name" value="KFase/CYL"/>
</dbReference>
<gene>
    <name evidence="1" type="ORF">SDC9_128783</name>
</gene>
<accession>A0A645CX79</accession>
<comment type="caution">
    <text evidence="1">The sequence shown here is derived from an EMBL/GenBank/DDBJ whole genome shotgun (WGS) entry which is preliminary data.</text>
</comment>
<dbReference type="Gene3D" id="3.50.30.50">
    <property type="entry name" value="Putative cyclase"/>
    <property type="match status" value="1"/>
</dbReference>
<dbReference type="AlphaFoldDB" id="A0A645CX79"/>
<dbReference type="GO" id="GO:0019441">
    <property type="term" value="P:L-tryptophan catabolic process to kynurenine"/>
    <property type="evidence" value="ECO:0007669"/>
    <property type="project" value="InterPro"/>
</dbReference>